<dbReference type="GO" id="GO:0015074">
    <property type="term" value="P:DNA integration"/>
    <property type="evidence" value="ECO:0007669"/>
    <property type="project" value="InterPro"/>
</dbReference>
<dbReference type="SUPFAM" id="SSF53098">
    <property type="entry name" value="Ribonuclease H-like"/>
    <property type="match status" value="1"/>
</dbReference>
<dbReference type="NCBIfam" id="NF033516">
    <property type="entry name" value="transpos_IS3"/>
    <property type="match status" value="1"/>
</dbReference>
<dbReference type="Gene3D" id="3.30.420.10">
    <property type="entry name" value="Ribonuclease H-like superfamily/Ribonuclease H"/>
    <property type="match status" value="1"/>
</dbReference>
<dbReference type="PROSITE" id="PS50994">
    <property type="entry name" value="INTEGRASE"/>
    <property type="match status" value="1"/>
</dbReference>
<dbReference type="HOGENOM" id="CLU_027402_4_0_11"/>
<dbReference type="PANTHER" id="PTHR46889">
    <property type="entry name" value="TRANSPOSASE INSF FOR INSERTION SEQUENCE IS3B-RELATED"/>
    <property type="match status" value="1"/>
</dbReference>
<dbReference type="GO" id="GO:0003676">
    <property type="term" value="F:nucleic acid binding"/>
    <property type="evidence" value="ECO:0007669"/>
    <property type="project" value="InterPro"/>
</dbReference>
<dbReference type="InterPro" id="IPR048020">
    <property type="entry name" value="Transpos_IS3"/>
</dbReference>
<dbReference type="EMBL" id="CP003876">
    <property type="protein sequence ID" value="AFU00893.1"/>
    <property type="molecule type" value="Genomic_DNA"/>
</dbReference>
<dbReference type="Pfam" id="PF13276">
    <property type="entry name" value="HTH_21"/>
    <property type="match status" value="1"/>
</dbReference>
<keyword evidence="4" id="KW-1185">Reference proteome</keyword>
<dbReference type="InterPro" id="IPR001584">
    <property type="entry name" value="Integrase_cat-core"/>
</dbReference>
<dbReference type="Proteomes" id="UP000006304">
    <property type="component" value="Chromosome"/>
</dbReference>
<evidence type="ECO:0000313" key="4">
    <source>
        <dbReference type="Proteomes" id="UP000006304"/>
    </source>
</evidence>
<evidence type="ECO:0000313" key="3">
    <source>
        <dbReference type="EMBL" id="AFU00893.1"/>
    </source>
</evidence>
<dbReference type="InterPro" id="IPR036397">
    <property type="entry name" value="RNaseH_sf"/>
</dbReference>
<proteinExistence type="predicted"/>
<dbReference type="AlphaFoldDB" id="K0EMR1"/>
<dbReference type="InterPro" id="IPR025948">
    <property type="entry name" value="HTH-like_dom"/>
</dbReference>
<feature type="domain" description="Integrase catalytic" evidence="2">
    <location>
        <begin position="84"/>
        <end position="250"/>
    </location>
</feature>
<reference evidence="3 4" key="1">
    <citation type="journal article" date="2012" name="J. Bacteriol.">
        <title>Complete genome sequence of Nocardia brasiliensis HUJEG-1.</title>
        <authorList>
            <person name="Vera-Cabrera L."/>
            <person name="Ortiz-Lopez R."/>
            <person name="Elizondo-Gonzalez R."/>
            <person name="Perez-Maya A.A."/>
            <person name="Ocampo-Candiani J."/>
        </authorList>
    </citation>
    <scope>NUCLEOTIDE SEQUENCE [LARGE SCALE GENOMIC DNA]</scope>
    <source>
        <strain evidence="4">ATCC 700358</strain>
    </source>
</reference>
<sequence length="265" mass="30062">MRENRDQELIAEIGRVHAENFGVYGARKVWLQLNREGIAVARCTVERLMRTAGLRGAVRGRVTRTTIADPAAVRPADLVRRRFAPTAPNRLWVADITYVRTWSGWVYVAFVIDAYARRVIGWRTATSMTTALVLDAIEHAIWTRERQGWDIKDVVHHNDHGSQYTSIAFAERLAEAGIQPSVGAVGSSYDNALAETINGLFKTELIKPRAPWRTVDQVELATAEWVDWFNHRRLYQHCGDIPPAEMETAYYAQQPARQPAELPQQ</sequence>
<dbReference type="eggNOG" id="COG2801">
    <property type="taxonomic scope" value="Bacteria"/>
</dbReference>
<dbReference type="KEGG" id="nbr:O3I_014660"/>
<organism evidence="3 4">
    <name type="scientific">Nocardia brasiliensis (strain ATCC 700358 / HUJEG-1)</name>
    <dbReference type="NCBI Taxonomy" id="1133849"/>
    <lineage>
        <taxon>Bacteria</taxon>
        <taxon>Bacillati</taxon>
        <taxon>Actinomycetota</taxon>
        <taxon>Actinomycetes</taxon>
        <taxon>Mycobacteriales</taxon>
        <taxon>Nocardiaceae</taxon>
        <taxon>Nocardia</taxon>
    </lineage>
</organism>
<protein>
    <submittedName>
        <fullName evidence="3">Transposase</fullName>
    </submittedName>
</protein>
<evidence type="ECO:0000259" key="2">
    <source>
        <dbReference type="PROSITE" id="PS50994"/>
    </source>
</evidence>
<dbReference type="InterPro" id="IPR012337">
    <property type="entry name" value="RNaseH-like_sf"/>
</dbReference>
<dbReference type="PANTHER" id="PTHR46889:SF4">
    <property type="entry name" value="TRANSPOSASE INSO FOR INSERTION SEQUENCE ELEMENT IS911B-RELATED"/>
    <property type="match status" value="1"/>
</dbReference>
<comment type="function">
    <text evidence="1">Involved in the transposition of the insertion sequence.</text>
</comment>
<dbReference type="InterPro" id="IPR050900">
    <property type="entry name" value="Transposase_IS3/IS150/IS904"/>
</dbReference>
<dbReference type="STRING" id="1133849.O3I_014660"/>
<name>K0EMR1_NOCB7</name>
<accession>K0EMR1</accession>
<gene>
    <name evidence="3" type="ORF">O3I_014660</name>
</gene>
<dbReference type="Pfam" id="PF13333">
    <property type="entry name" value="rve_2"/>
    <property type="match status" value="1"/>
</dbReference>
<dbReference type="Pfam" id="PF00665">
    <property type="entry name" value="rve"/>
    <property type="match status" value="1"/>
</dbReference>
<evidence type="ECO:0000256" key="1">
    <source>
        <dbReference type="ARBA" id="ARBA00002286"/>
    </source>
</evidence>